<dbReference type="PANTHER" id="PTHR42711">
    <property type="entry name" value="ABC TRANSPORTER ATP-BINDING PROTEIN"/>
    <property type="match status" value="1"/>
</dbReference>
<keyword evidence="4 7" id="KW-0067">ATP-binding</keyword>
<dbReference type="InterPro" id="IPR003439">
    <property type="entry name" value="ABC_transporter-like_ATP-bd"/>
</dbReference>
<dbReference type="SMART" id="SM00382">
    <property type="entry name" value="AAA"/>
    <property type="match status" value="1"/>
</dbReference>
<evidence type="ECO:0000259" key="6">
    <source>
        <dbReference type="PROSITE" id="PS50893"/>
    </source>
</evidence>
<evidence type="ECO:0000256" key="3">
    <source>
        <dbReference type="ARBA" id="ARBA00022741"/>
    </source>
</evidence>
<name>A0ABP7ZPQ2_9MICO</name>
<keyword evidence="2" id="KW-0813">Transport</keyword>
<dbReference type="Pfam" id="PF00005">
    <property type="entry name" value="ABC_tran"/>
    <property type="match status" value="1"/>
</dbReference>
<dbReference type="EMBL" id="BAABBW010000001">
    <property type="protein sequence ID" value="GAA4167434.1"/>
    <property type="molecule type" value="Genomic_DNA"/>
</dbReference>
<evidence type="ECO:0000256" key="5">
    <source>
        <dbReference type="ARBA" id="ARBA00023251"/>
    </source>
</evidence>
<gene>
    <name evidence="7" type="ORF">GCM10022287_00940</name>
</gene>
<dbReference type="Proteomes" id="UP001501079">
    <property type="component" value="Unassembled WGS sequence"/>
</dbReference>
<sequence>MPQPGTLGTVNEPVIELAGLRKSFGRITAVDGLDLTIRRGEVVALLGPNGAGKSTTIDLTLGLSTPTAGTAQLFGDTPRAAIVSGQVGAMLQGGALLPTTTVRESVALIAAVHRSPLTVDEALRRARCTEIADQKVAKLSGGQTQRARFAVAIVSNPELLLLDEPTAAMDVEARRTFWESMREYTDEGRTVVFATHYLDEADTFADRIVMLRAGRIVADGTPTQVKAIVSGRRIRATLPGVDETDAAGIRSLPGVTSLELRGDRLELDAEHSDDTLRALLGRFPALRDIEVTARSMDDAFLALTEGGAR</sequence>
<organism evidence="7 8">
    <name type="scientific">Gryllotalpicola koreensis</name>
    <dbReference type="NCBI Taxonomy" id="993086"/>
    <lineage>
        <taxon>Bacteria</taxon>
        <taxon>Bacillati</taxon>
        <taxon>Actinomycetota</taxon>
        <taxon>Actinomycetes</taxon>
        <taxon>Micrococcales</taxon>
        <taxon>Microbacteriaceae</taxon>
        <taxon>Gryllotalpicola</taxon>
    </lineage>
</organism>
<dbReference type="InterPro" id="IPR027417">
    <property type="entry name" value="P-loop_NTPase"/>
</dbReference>
<evidence type="ECO:0000313" key="7">
    <source>
        <dbReference type="EMBL" id="GAA4167434.1"/>
    </source>
</evidence>
<dbReference type="CDD" id="cd03230">
    <property type="entry name" value="ABC_DR_subfamily_A"/>
    <property type="match status" value="1"/>
</dbReference>
<keyword evidence="3" id="KW-0547">Nucleotide-binding</keyword>
<dbReference type="InterPro" id="IPR003593">
    <property type="entry name" value="AAA+_ATPase"/>
</dbReference>
<dbReference type="PROSITE" id="PS50893">
    <property type="entry name" value="ABC_TRANSPORTER_2"/>
    <property type="match status" value="1"/>
</dbReference>
<dbReference type="GO" id="GO:0005524">
    <property type="term" value="F:ATP binding"/>
    <property type="evidence" value="ECO:0007669"/>
    <property type="project" value="UniProtKB-KW"/>
</dbReference>
<feature type="domain" description="ABC transporter" evidence="6">
    <location>
        <begin position="15"/>
        <end position="238"/>
    </location>
</feature>
<proteinExistence type="predicted"/>
<protein>
    <submittedName>
        <fullName evidence="7">ABC transporter ATP-binding protein</fullName>
    </submittedName>
</protein>
<dbReference type="InterPro" id="IPR050763">
    <property type="entry name" value="ABC_transporter_ATP-binding"/>
</dbReference>
<evidence type="ECO:0000256" key="1">
    <source>
        <dbReference type="ARBA" id="ARBA00004202"/>
    </source>
</evidence>
<comment type="subcellular location">
    <subcellularLocation>
        <location evidence="1">Cell membrane</location>
        <topology evidence="1">Peripheral membrane protein</topology>
    </subcellularLocation>
</comment>
<dbReference type="PANTHER" id="PTHR42711:SF17">
    <property type="entry name" value="ABC TRANSPORTER ATP-BINDING PROTEIN"/>
    <property type="match status" value="1"/>
</dbReference>
<evidence type="ECO:0000313" key="8">
    <source>
        <dbReference type="Proteomes" id="UP001501079"/>
    </source>
</evidence>
<accession>A0ABP7ZPQ2</accession>
<comment type="caution">
    <text evidence="7">The sequence shown here is derived from an EMBL/GenBank/DDBJ whole genome shotgun (WGS) entry which is preliminary data.</text>
</comment>
<evidence type="ECO:0000256" key="2">
    <source>
        <dbReference type="ARBA" id="ARBA00022448"/>
    </source>
</evidence>
<reference evidence="8" key="1">
    <citation type="journal article" date="2019" name="Int. J. Syst. Evol. Microbiol.">
        <title>The Global Catalogue of Microorganisms (GCM) 10K type strain sequencing project: providing services to taxonomists for standard genome sequencing and annotation.</title>
        <authorList>
            <consortium name="The Broad Institute Genomics Platform"/>
            <consortium name="The Broad Institute Genome Sequencing Center for Infectious Disease"/>
            <person name="Wu L."/>
            <person name="Ma J."/>
        </authorList>
    </citation>
    <scope>NUCLEOTIDE SEQUENCE [LARGE SCALE GENOMIC DNA]</scope>
    <source>
        <strain evidence="8">JCM 17591</strain>
    </source>
</reference>
<evidence type="ECO:0000256" key="4">
    <source>
        <dbReference type="ARBA" id="ARBA00022840"/>
    </source>
</evidence>
<dbReference type="SUPFAM" id="SSF52540">
    <property type="entry name" value="P-loop containing nucleoside triphosphate hydrolases"/>
    <property type="match status" value="1"/>
</dbReference>
<keyword evidence="5" id="KW-0046">Antibiotic resistance</keyword>
<keyword evidence="8" id="KW-1185">Reference proteome</keyword>
<dbReference type="Gene3D" id="3.40.50.300">
    <property type="entry name" value="P-loop containing nucleotide triphosphate hydrolases"/>
    <property type="match status" value="1"/>
</dbReference>